<name>A0A556N6D6_9FLAO</name>
<comment type="caution">
    <text evidence="4">The sequence shown here is derived from an EMBL/GenBank/DDBJ whole genome shotgun (WGS) entry which is preliminary data.</text>
</comment>
<reference evidence="4 5" key="1">
    <citation type="submission" date="2019-07" db="EMBL/GenBank/DDBJ databases">
        <authorList>
            <person name="Huq M.A."/>
        </authorList>
    </citation>
    <scope>NUCLEOTIDE SEQUENCE [LARGE SCALE GENOMIC DNA]</scope>
    <source>
        <strain evidence="4 5">MAH-3</strain>
    </source>
</reference>
<dbReference type="RefSeq" id="WP_144331289.1">
    <property type="nucleotide sequence ID" value="NZ_VLPL01000001.1"/>
</dbReference>
<evidence type="ECO:0000313" key="5">
    <source>
        <dbReference type="Proteomes" id="UP000316008"/>
    </source>
</evidence>
<sequence length="625" mass="64869">MKKKSVLILAAAFSLGLNTAKAQTPFNPTIYSGWLTTPDNYFANLPAGSGVTFDQPRRGSGNQFSTSADGINSGQWQNTSAADAIAANRYFAFSVIANSTTSFQVDSLLLILGRTGAGPDSCILQYKSPATGYAFVPVAPNTYTILNPTTAPTTSITITPASPLMVSASDSIVFRLVAWHASSSLGKMRIVNGTEIYGSSLTAPINTIEAPVVQTTNALCVSAIKGDSVEITFNAVGTFNPGNTYSLELSDAAGSFAAPVTIGSLNSQLNGGTIYGFIPAGTLNASYRLRVRSSNPPVNGLDTTNLLVNPGISLSASILQPDCPDSLGAIDLTISGGSGTLQYNWSGGQTTEDVTDLSAGNVDVLVTDAIGCSADSSFQVVSVPAFSIVESITNALCHSGNEGEITVAVTGATAPYTISWTGNGINQTGLTASGLTAGNYNLFISDANNCHYSDTYTVSEPSSIMVAAVITNATCASCNGTISLTVSGGNAPYAYEWANNTTLSQITAVPGTYCVDISDANSCIIDSCFVISSAAGIETSDQLMLSVFPNPASEFVQIQFSDGLNGVSKNVSIADLSGKIIYSADLPGEMNLLEIPVNHWSNGTYTYRINAENNLPVSGRMVISH</sequence>
<organism evidence="4 5">
    <name type="scientific">Fluviicola chungangensis</name>
    <dbReference type="NCBI Taxonomy" id="2597671"/>
    <lineage>
        <taxon>Bacteria</taxon>
        <taxon>Pseudomonadati</taxon>
        <taxon>Bacteroidota</taxon>
        <taxon>Flavobacteriia</taxon>
        <taxon>Flavobacteriales</taxon>
        <taxon>Crocinitomicaceae</taxon>
        <taxon>Fluviicola</taxon>
    </lineage>
</organism>
<feature type="domain" description="Secretion system C-terminal sorting" evidence="3">
    <location>
        <begin position="547"/>
        <end position="615"/>
    </location>
</feature>
<feature type="chain" id="PRO_5021825283" evidence="2">
    <location>
        <begin position="23"/>
        <end position="625"/>
    </location>
</feature>
<dbReference type="Pfam" id="PF13573">
    <property type="entry name" value="SprB"/>
    <property type="match status" value="2"/>
</dbReference>
<evidence type="ECO:0000313" key="4">
    <source>
        <dbReference type="EMBL" id="TSJ47754.1"/>
    </source>
</evidence>
<dbReference type="InterPro" id="IPR026444">
    <property type="entry name" value="Secre_tail"/>
</dbReference>
<dbReference type="Proteomes" id="UP000316008">
    <property type="component" value="Unassembled WGS sequence"/>
</dbReference>
<dbReference type="InterPro" id="IPR025667">
    <property type="entry name" value="SprB_repeat"/>
</dbReference>
<dbReference type="Pfam" id="PF18962">
    <property type="entry name" value="Por_Secre_tail"/>
    <property type="match status" value="1"/>
</dbReference>
<evidence type="ECO:0000259" key="3">
    <source>
        <dbReference type="Pfam" id="PF18962"/>
    </source>
</evidence>
<evidence type="ECO:0000256" key="1">
    <source>
        <dbReference type="ARBA" id="ARBA00022729"/>
    </source>
</evidence>
<dbReference type="OrthoDB" id="9805017at2"/>
<dbReference type="EMBL" id="VLPL01000001">
    <property type="protein sequence ID" value="TSJ47754.1"/>
    <property type="molecule type" value="Genomic_DNA"/>
</dbReference>
<dbReference type="Gene3D" id="2.60.40.740">
    <property type="match status" value="2"/>
</dbReference>
<evidence type="ECO:0000256" key="2">
    <source>
        <dbReference type="SAM" id="SignalP"/>
    </source>
</evidence>
<keyword evidence="1 2" id="KW-0732">Signal</keyword>
<keyword evidence="5" id="KW-1185">Reference proteome</keyword>
<accession>A0A556N6D6</accession>
<protein>
    <submittedName>
        <fullName evidence="4">T9SS type A sorting domain-containing protein</fullName>
    </submittedName>
</protein>
<dbReference type="AlphaFoldDB" id="A0A556N6D6"/>
<proteinExistence type="predicted"/>
<gene>
    <name evidence="4" type="ORF">FO442_01095</name>
</gene>
<feature type="signal peptide" evidence="2">
    <location>
        <begin position="1"/>
        <end position="22"/>
    </location>
</feature>
<dbReference type="NCBIfam" id="TIGR04183">
    <property type="entry name" value="Por_Secre_tail"/>
    <property type="match status" value="1"/>
</dbReference>